<dbReference type="GO" id="GO:0004674">
    <property type="term" value="F:protein serine/threonine kinase activity"/>
    <property type="evidence" value="ECO:0007669"/>
    <property type="project" value="TreeGrafter"/>
</dbReference>
<dbReference type="SMART" id="SM00220">
    <property type="entry name" value="S_TKc"/>
    <property type="match status" value="1"/>
</dbReference>
<feature type="compositionally biased region" description="Low complexity" evidence="1">
    <location>
        <begin position="301"/>
        <end position="310"/>
    </location>
</feature>
<feature type="compositionally biased region" description="Low complexity" evidence="1">
    <location>
        <begin position="341"/>
        <end position="350"/>
    </location>
</feature>
<proteinExistence type="predicted"/>
<dbReference type="PROSITE" id="PS50011">
    <property type="entry name" value="PROTEIN_KINASE_DOM"/>
    <property type="match status" value="1"/>
</dbReference>
<evidence type="ECO:0000256" key="1">
    <source>
        <dbReference type="SAM" id="MobiDB-lite"/>
    </source>
</evidence>
<keyword evidence="4" id="KW-1185">Reference proteome</keyword>
<dbReference type="OrthoDB" id="533232at2759"/>
<dbReference type="PRINTS" id="PR00109">
    <property type="entry name" value="TYRKINASE"/>
</dbReference>
<dbReference type="InterPro" id="IPR051681">
    <property type="entry name" value="Ser/Thr_Kinases-Pseudokinases"/>
</dbReference>
<keyword evidence="3" id="KW-0808">Transferase</keyword>
<dbReference type="GO" id="GO:0005524">
    <property type="term" value="F:ATP binding"/>
    <property type="evidence" value="ECO:0007669"/>
    <property type="project" value="InterPro"/>
</dbReference>
<evidence type="ECO:0000259" key="2">
    <source>
        <dbReference type="PROSITE" id="PS50011"/>
    </source>
</evidence>
<dbReference type="EMBL" id="KK103272">
    <property type="protein sequence ID" value="KIY95882.1"/>
    <property type="molecule type" value="Genomic_DNA"/>
</dbReference>
<feature type="domain" description="Protein kinase" evidence="2">
    <location>
        <begin position="1"/>
        <end position="277"/>
    </location>
</feature>
<dbReference type="AlphaFoldDB" id="A0A0D2J7X0"/>
<evidence type="ECO:0000313" key="3">
    <source>
        <dbReference type="EMBL" id="KIY95882.1"/>
    </source>
</evidence>
<dbReference type="Proteomes" id="UP000054498">
    <property type="component" value="Unassembled WGS sequence"/>
</dbReference>
<dbReference type="InterPro" id="IPR008271">
    <property type="entry name" value="Ser/Thr_kinase_AS"/>
</dbReference>
<feature type="compositionally biased region" description="Gly residues" evidence="1">
    <location>
        <begin position="435"/>
        <end position="475"/>
    </location>
</feature>
<organism evidence="3 4">
    <name type="scientific">Monoraphidium neglectum</name>
    <dbReference type="NCBI Taxonomy" id="145388"/>
    <lineage>
        <taxon>Eukaryota</taxon>
        <taxon>Viridiplantae</taxon>
        <taxon>Chlorophyta</taxon>
        <taxon>core chlorophytes</taxon>
        <taxon>Chlorophyceae</taxon>
        <taxon>CS clade</taxon>
        <taxon>Sphaeropleales</taxon>
        <taxon>Selenastraceae</taxon>
        <taxon>Monoraphidium</taxon>
    </lineage>
</organism>
<evidence type="ECO:0000313" key="4">
    <source>
        <dbReference type="Proteomes" id="UP000054498"/>
    </source>
</evidence>
<dbReference type="PANTHER" id="PTHR44329">
    <property type="entry name" value="SERINE/THREONINE-PROTEIN KINASE TNNI3K-RELATED"/>
    <property type="match status" value="1"/>
</dbReference>
<protein>
    <submittedName>
        <fullName evidence="3">Mitogen-activated protein kinase kinase kinase 11</fullName>
    </submittedName>
</protein>
<dbReference type="GeneID" id="25729407"/>
<gene>
    <name evidence="3" type="ORF">MNEG_12080</name>
</gene>
<dbReference type="InterPro" id="IPR011009">
    <property type="entry name" value="Kinase-like_dom_sf"/>
</dbReference>
<accession>A0A0D2J7X0</accession>
<feature type="compositionally biased region" description="Gly residues" evidence="1">
    <location>
        <begin position="286"/>
        <end position="300"/>
    </location>
</feature>
<feature type="region of interest" description="Disordered" evidence="1">
    <location>
        <begin position="279"/>
        <end position="310"/>
    </location>
</feature>
<dbReference type="SUPFAM" id="SSF56112">
    <property type="entry name" value="Protein kinase-like (PK-like)"/>
    <property type="match status" value="1"/>
</dbReference>
<feature type="region of interest" description="Disordered" evidence="1">
    <location>
        <begin position="341"/>
        <end position="475"/>
    </location>
</feature>
<dbReference type="PROSITE" id="PS00108">
    <property type="entry name" value="PROTEIN_KINASE_ST"/>
    <property type="match status" value="1"/>
</dbReference>
<dbReference type="KEGG" id="mng:MNEG_12080"/>
<dbReference type="InterPro" id="IPR000719">
    <property type="entry name" value="Prot_kinase_dom"/>
</dbReference>
<dbReference type="Gene3D" id="1.10.510.10">
    <property type="entry name" value="Transferase(Phosphotransferase) domain 1"/>
    <property type="match status" value="1"/>
</dbReference>
<feature type="compositionally biased region" description="Basic and acidic residues" evidence="1">
    <location>
        <begin position="405"/>
        <end position="418"/>
    </location>
</feature>
<reference evidence="3 4" key="1">
    <citation type="journal article" date="2013" name="BMC Genomics">
        <title>Reconstruction of the lipid metabolism for the microalga Monoraphidium neglectum from its genome sequence reveals characteristics suitable for biofuel production.</title>
        <authorList>
            <person name="Bogen C."/>
            <person name="Al-Dilaimi A."/>
            <person name="Albersmeier A."/>
            <person name="Wichmann J."/>
            <person name="Grundmann M."/>
            <person name="Rupp O."/>
            <person name="Lauersen K.J."/>
            <person name="Blifernez-Klassen O."/>
            <person name="Kalinowski J."/>
            <person name="Goesmann A."/>
            <person name="Mussgnug J.H."/>
            <person name="Kruse O."/>
        </authorList>
    </citation>
    <scope>NUCLEOTIDE SEQUENCE [LARGE SCALE GENOMIC DNA]</scope>
    <source>
        <strain evidence="3 4">SAG 48.87</strain>
    </source>
</reference>
<dbReference type="RefSeq" id="XP_013894902.1">
    <property type="nucleotide sequence ID" value="XM_014039448.1"/>
</dbReference>
<dbReference type="Pfam" id="PF07714">
    <property type="entry name" value="PK_Tyr_Ser-Thr"/>
    <property type="match status" value="1"/>
</dbReference>
<feature type="compositionally biased region" description="Pro residues" evidence="1">
    <location>
        <begin position="351"/>
        <end position="375"/>
    </location>
</feature>
<keyword evidence="3" id="KW-0418">Kinase</keyword>
<dbReference type="PANTHER" id="PTHR44329:SF214">
    <property type="entry name" value="PROTEIN KINASE DOMAIN-CONTAINING PROTEIN"/>
    <property type="match status" value="1"/>
</dbReference>
<dbReference type="STRING" id="145388.A0A0D2J7X0"/>
<sequence>MAVLSTVQHPNIVQLYACLTDVVEVQDDGGGTSIATSWAGSIGSISGLLPPGCPRSRYRKLQPDEEPGEEVTPCNILVMEYCDQGTLRDVVKGGAFRAPPVDGRAAMDLAPVLEILLDVAYAMQYLHSLQLVHGDIKLENVLMKTDSSRRIKMTPKLGDFGLAKILNEARHTLNLSGAGTITHLAPEMFEAGSKVTTAVDSYAFGILMWELWTGGRKAYQGLPQGIIADHVTRKGLRPAFPPSAPPLYARLAAECWGVDPHRRPTFVQIAERLEALLAPHAPPDCDGGGGDPGGGGGAGSGTLPSVPAPAPADAAAPALGLVVGPAPAAASAPAAAPADEPSVAAAAGAPPAGPKRTWPPVPAPVPTRALPPPPVGRHNRAWPPPPSVAGSGSGGRPSLHALSRSKSDADRPLARGRDQNSSGDGTSGVTRASSVGGGAASSCCDGGGASGSGSGSRAGSSGCSGGGASGGEARP</sequence>
<name>A0A0D2J7X0_9CHLO</name>
<dbReference type="InterPro" id="IPR001245">
    <property type="entry name" value="Ser-Thr/Tyr_kinase_cat_dom"/>
</dbReference>